<dbReference type="InterPro" id="IPR036412">
    <property type="entry name" value="HAD-like_sf"/>
</dbReference>
<evidence type="ECO:0000313" key="1">
    <source>
        <dbReference type="EMBL" id="NYF39679.1"/>
    </source>
</evidence>
<name>A0A852UTX3_9ACTN</name>
<organism evidence="1 2">
    <name type="scientific">Streptosporangium sandarakinum</name>
    <dbReference type="NCBI Taxonomy" id="1260955"/>
    <lineage>
        <taxon>Bacteria</taxon>
        <taxon>Bacillati</taxon>
        <taxon>Actinomycetota</taxon>
        <taxon>Actinomycetes</taxon>
        <taxon>Streptosporangiales</taxon>
        <taxon>Streptosporangiaceae</taxon>
        <taxon>Streptosporangium</taxon>
    </lineage>
</organism>
<dbReference type="EMBL" id="JACCCO010000001">
    <property type="protein sequence ID" value="NYF39679.1"/>
    <property type="molecule type" value="Genomic_DNA"/>
</dbReference>
<evidence type="ECO:0000313" key="2">
    <source>
        <dbReference type="Proteomes" id="UP000576393"/>
    </source>
</evidence>
<proteinExistence type="predicted"/>
<dbReference type="AlphaFoldDB" id="A0A852UTX3"/>
<gene>
    <name evidence="1" type="ORF">HDA43_001838</name>
</gene>
<dbReference type="RefSeq" id="WP_179819304.1">
    <property type="nucleotide sequence ID" value="NZ_JACCCO010000001.1"/>
</dbReference>
<comment type="caution">
    <text evidence="1">The sequence shown here is derived from an EMBL/GenBank/DDBJ whole genome shotgun (WGS) entry which is preliminary data.</text>
</comment>
<sequence length="109" mass="11596">MPRLDLRTVGTVLLDMDGTLVERAWRTWAREYGVPAEAVLAHAHGDPADRTVRLLLPGLDDAAVGHQVYLPSFGDGTVEGQAGDPASHLNAVIRLPAARRGQALLPAAL</sequence>
<dbReference type="SUPFAM" id="SSF56784">
    <property type="entry name" value="HAD-like"/>
    <property type="match status" value="1"/>
</dbReference>
<reference evidence="1 2" key="1">
    <citation type="submission" date="2020-07" db="EMBL/GenBank/DDBJ databases">
        <title>Sequencing the genomes of 1000 actinobacteria strains.</title>
        <authorList>
            <person name="Klenk H.-P."/>
        </authorList>
    </citation>
    <scope>NUCLEOTIDE SEQUENCE [LARGE SCALE GENOMIC DNA]</scope>
    <source>
        <strain evidence="1 2">DSM 45763</strain>
    </source>
</reference>
<dbReference type="Gene3D" id="1.10.150.240">
    <property type="entry name" value="Putative phosphatase, domain 2"/>
    <property type="match status" value="1"/>
</dbReference>
<dbReference type="Proteomes" id="UP000576393">
    <property type="component" value="Unassembled WGS sequence"/>
</dbReference>
<dbReference type="InterPro" id="IPR023198">
    <property type="entry name" value="PGP-like_dom2"/>
</dbReference>
<keyword evidence="2" id="KW-1185">Reference proteome</keyword>
<accession>A0A852UTX3</accession>
<protein>
    <submittedName>
        <fullName evidence="1">Beta-phosphoglucomutase-like phosphatase (HAD superfamily)</fullName>
    </submittedName>
</protein>